<dbReference type="Gene3D" id="3.30.70.270">
    <property type="match status" value="2"/>
</dbReference>
<evidence type="ECO:0000259" key="4">
    <source>
        <dbReference type="PROSITE" id="PS50878"/>
    </source>
</evidence>
<keyword evidence="2" id="KW-0175">Coiled coil</keyword>
<feature type="region of interest" description="Disordered" evidence="3">
    <location>
        <begin position="93"/>
        <end position="134"/>
    </location>
</feature>
<dbReference type="PANTHER" id="PTHR48475:SF2">
    <property type="entry name" value="RIBONUCLEASE H"/>
    <property type="match status" value="1"/>
</dbReference>
<sequence length="1446" mass="163629">MGSVQRRKSLAHLSNLKQERNESIKKYLARFGKEVAQIEDASDVAVIAAFTNGLQSGRLSFDLRRDRPKTYEEMMEIAGDYALAEEEEVAQGGSYVHGHKPDLKTDHKDDKKMQSQDKGLAKYPRQQSANARRDTTKYCRFHKDHGHETSKCFQLHDHIESLIKDGHLKDFALKGDKHGGRQYSRQGNGQDRKSPRRNSPNATINTIFGGPHTGRSNRERMSEVREVMYEGRSMEINSVQRNPKKGREGHDPITFTTEDSDGIDAKPNDAIVVGVRIAHRDVLRVMIDNGSSADILSARVYDELRLDRKDLEPFHVPLKGFGGAEVRSLGTVKLPVRFGTAPCRRTILLDFVVVDIHNWPYNALLGRLFLNKARAVTSTHALKIKFPTEFGVGELRGSQEMARRANLSIFKDKAGMETLNIFEVDMEVQEDNLENFELDPRDKTSREKEEPTESIILDETEPDKTVKIGARLTEQKRRSFNQERSAAIKEELSKLLAAGSIREVKYPEWVANVVLVKKKNNQWRMCVDFTDLNKACPKDSFPLPRIDQLVDATAGHETLSFMDAYSGYNQIKMHKPNEEKTAFTTDQGLYCYTVMLFGLKNAGATYQRLVNKMFARKIGRNMEVYVDDMLTKSVTADRHANDLRETFDVLVKYGMKLNPAKCVFGVPSGRFLGYQVHQRGIEVNPEKIQALARMVSPKILKDVQKLTGCLASLSRFIAKSTDRCLPFFKALKKGKGIEWNEDCEKAFQALKDYLGRAPLLSKPETGETLYMYLSVSETATSSVLVRQEDGIQKPVYYTSKALLPAETRYSPAEKMALALITAARKLRPYFQAYRIRVYTNCPLKLILQKPEVSGRLTKWAIELSEFDVEYLPRTAIKAQAVADFVAEFTEPSIEVARMMVEQNKKIFKWQLRVDGSSNTHGSGAGVVLTTSKGDSIECALRFDFKATNNQAEYEALIAGLKISTVLGADEVEIFSDSQVVVNQVLDEYQARDESMATYLELAKELLERFKEYRIVHVPREENEKADALAKLASATINIWPNNISMIRLLQPSIVKTKEVGAVFGERNNWITPIKEYLVNDILPSDPLEAKRLKYRATRYSVLNGELYKRGYSRALQRCVGPEEAEGILRSIHSGNCGNHAGGASLAHKTLRQGFYWPTLFADSKRVAARCEACQKIANNIRQPPELLQSITSPWPFTMWGIDLIEANTISFVKKNILYRFGIPNTIITDNGTQFDGRKFRELCDKYGINNYYASPAHPQTNGQTEAVNKIIKHNLKAKLATKKGSWADKLPQVLWAYRTTERGSTGKTPYSMAYGAEAVIPVETSFSSPRVQLFQPEINIDMLKCGLDELEERRERAQIRNTAYQQRVARYYNSHVRERRFALGDLVLKRVNPGTRDKAAGSLADKWEGPYQIIGIAGHGAYRITRVGFGELPRPCNAQYLKIYFP</sequence>
<feature type="region of interest" description="Disordered" evidence="3">
    <location>
        <begin position="173"/>
        <end position="218"/>
    </location>
</feature>
<dbReference type="Gene3D" id="3.30.420.10">
    <property type="entry name" value="Ribonuclease H-like superfamily/Ribonuclease H"/>
    <property type="match status" value="2"/>
</dbReference>
<dbReference type="CDD" id="cd01647">
    <property type="entry name" value="RT_LTR"/>
    <property type="match status" value="1"/>
</dbReference>
<dbReference type="GO" id="GO:0006310">
    <property type="term" value="P:DNA recombination"/>
    <property type="evidence" value="ECO:0007669"/>
    <property type="project" value="UniProtKB-KW"/>
</dbReference>
<dbReference type="Pfam" id="PF17921">
    <property type="entry name" value="Integrase_H2C2"/>
    <property type="match status" value="1"/>
</dbReference>
<dbReference type="EMBL" id="JAUESC010000001">
    <property type="protein sequence ID" value="KAK0608595.1"/>
    <property type="molecule type" value="Genomic_DNA"/>
</dbReference>
<gene>
    <name evidence="7" type="ORF">LWI29_033040</name>
</gene>
<dbReference type="Gene3D" id="2.40.70.10">
    <property type="entry name" value="Acid Proteases"/>
    <property type="match status" value="1"/>
</dbReference>
<dbReference type="PROSITE" id="PS50878">
    <property type="entry name" value="RT_POL"/>
    <property type="match status" value="1"/>
</dbReference>
<dbReference type="Gene3D" id="1.10.340.70">
    <property type="match status" value="1"/>
</dbReference>
<dbReference type="InterPro" id="IPR041588">
    <property type="entry name" value="Integrase_H2C2"/>
</dbReference>
<dbReference type="Pfam" id="PF13456">
    <property type="entry name" value="RVT_3"/>
    <property type="match status" value="1"/>
</dbReference>
<comment type="caution">
    <text evidence="7">The sequence shown here is derived from an EMBL/GenBank/DDBJ whole genome shotgun (WGS) entry which is preliminary data.</text>
</comment>
<proteinExistence type="predicted"/>
<feature type="coiled-coil region" evidence="2">
    <location>
        <begin position="1340"/>
        <end position="1367"/>
    </location>
</feature>
<dbReference type="InterPro" id="IPR001584">
    <property type="entry name" value="Integrase_cat-core"/>
</dbReference>
<reference evidence="7" key="1">
    <citation type="journal article" date="2022" name="Plant J.">
        <title>Strategies of tolerance reflected in two North American maple genomes.</title>
        <authorList>
            <person name="McEvoy S.L."/>
            <person name="Sezen U.U."/>
            <person name="Trouern-Trend A."/>
            <person name="McMahon S.M."/>
            <person name="Schaberg P.G."/>
            <person name="Yang J."/>
            <person name="Wegrzyn J.L."/>
            <person name="Swenson N.G."/>
        </authorList>
    </citation>
    <scope>NUCLEOTIDE SEQUENCE</scope>
    <source>
        <strain evidence="7">NS2018</strain>
    </source>
</reference>
<dbReference type="InterPro" id="IPR043502">
    <property type="entry name" value="DNA/RNA_pol_sf"/>
</dbReference>
<dbReference type="CDD" id="cd09279">
    <property type="entry name" value="RNase_HI_like"/>
    <property type="match status" value="1"/>
</dbReference>
<feature type="region of interest" description="Disordered" evidence="3">
    <location>
        <begin position="241"/>
        <end position="261"/>
    </location>
</feature>
<accession>A0AA39TYA6</accession>
<feature type="compositionally biased region" description="Basic and acidic residues" evidence="3">
    <location>
        <begin position="438"/>
        <end position="451"/>
    </location>
</feature>
<dbReference type="InterPro" id="IPR043128">
    <property type="entry name" value="Rev_trsase/Diguanyl_cyclase"/>
</dbReference>
<dbReference type="PROSITE" id="PS50879">
    <property type="entry name" value="RNASE_H_1"/>
    <property type="match status" value="1"/>
</dbReference>
<dbReference type="GO" id="GO:0004523">
    <property type="term" value="F:RNA-DNA hybrid ribonuclease activity"/>
    <property type="evidence" value="ECO:0007669"/>
    <property type="project" value="InterPro"/>
</dbReference>
<dbReference type="InterPro" id="IPR000477">
    <property type="entry name" value="RT_dom"/>
</dbReference>
<organism evidence="7 8">
    <name type="scientific">Acer saccharum</name>
    <name type="common">Sugar maple</name>
    <dbReference type="NCBI Taxonomy" id="4024"/>
    <lineage>
        <taxon>Eukaryota</taxon>
        <taxon>Viridiplantae</taxon>
        <taxon>Streptophyta</taxon>
        <taxon>Embryophyta</taxon>
        <taxon>Tracheophyta</taxon>
        <taxon>Spermatophyta</taxon>
        <taxon>Magnoliopsida</taxon>
        <taxon>eudicotyledons</taxon>
        <taxon>Gunneridae</taxon>
        <taxon>Pentapetalae</taxon>
        <taxon>rosids</taxon>
        <taxon>malvids</taxon>
        <taxon>Sapindales</taxon>
        <taxon>Sapindaceae</taxon>
        <taxon>Hippocastanoideae</taxon>
        <taxon>Acereae</taxon>
        <taxon>Acer</taxon>
    </lineage>
</organism>
<dbReference type="InterPro" id="IPR021109">
    <property type="entry name" value="Peptidase_aspartic_dom_sf"/>
</dbReference>
<evidence type="ECO:0000313" key="7">
    <source>
        <dbReference type="EMBL" id="KAK0608595.1"/>
    </source>
</evidence>
<dbReference type="PROSITE" id="PS50994">
    <property type="entry name" value="INTEGRASE"/>
    <property type="match status" value="1"/>
</dbReference>
<feature type="domain" description="RNase H type-1" evidence="5">
    <location>
        <begin position="905"/>
        <end position="1034"/>
    </location>
</feature>
<evidence type="ECO:0000256" key="1">
    <source>
        <dbReference type="ARBA" id="ARBA00023172"/>
    </source>
</evidence>
<dbReference type="SUPFAM" id="SSF56672">
    <property type="entry name" value="DNA/RNA polymerases"/>
    <property type="match status" value="1"/>
</dbReference>
<keyword evidence="1" id="KW-0233">DNA recombination</keyword>
<protein>
    <submittedName>
        <fullName evidence="7">Uncharacterized protein</fullName>
    </submittedName>
</protein>
<evidence type="ECO:0000259" key="5">
    <source>
        <dbReference type="PROSITE" id="PS50879"/>
    </source>
</evidence>
<dbReference type="Proteomes" id="UP001168877">
    <property type="component" value="Unassembled WGS sequence"/>
</dbReference>
<dbReference type="InterPro" id="IPR036397">
    <property type="entry name" value="RNaseH_sf"/>
</dbReference>
<dbReference type="Gene3D" id="3.10.10.10">
    <property type="entry name" value="HIV Type 1 Reverse Transcriptase, subunit A, domain 1"/>
    <property type="match status" value="1"/>
</dbReference>
<evidence type="ECO:0000256" key="2">
    <source>
        <dbReference type="SAM" id="Coils"/>
    </source>
</evidence>
<dbReference type="CDD" id="cd00303">
    <property type="entry name" value="retropepsin_like"/>
    <property type="match status" value="1"/>
</dbReference>
<evidence type="ECO:0000259" key="6">
    <source>
        <dbReference type="PROSITE" id="PS50994"/>
    </source>
</evidence>
<dbReference type="InterPro" id="IPR002156">
    <property type="entry name" value="RNaseH_domain"/>
</dbReference>
<dbReference type="InterPro" id="IPR012337">
    <property type="entry name" value="RNaseH-like_sf"/>
</dbReference>
<feature type="domain" description="Reverse transcriptase" evidence="4">
    <location>
        <begin position="497"/>
        <end position="676"/>
    </location>
</feature>
<feature type="compositionally biased region" description="Basic and acidic residues" evidence="3">
    <location>
        <begin position="99"/>
        <end position="115"/>
    </location>
</feature>
<feature type="compositionally biased region" description="Polar residues" evidence="3">
    <location>
        <begin position="197"/>
        <end position="206"/>
    </location>
</feature>
<evidence type="ECO:0000313" key="8">
    <source>
        <dbReference type="Proteomes" id="UP001168877"/>
    </source>
</evidence>
<name>A0AA39TYA6_ACESA</name>
<keyword evidence="8" id="KW-1185">Reference proteome</keyword>
<dbReference type="GO" id="GO:0003676">
    <property type="term" value="F:nucleic acid binding"/>
    <property type="evidence" value="ECO:0007669"/>
    <property type="project" value="InterPro"/>
</dbReference>
<reference evidence="7" key="2">
    <citation type="submission" date="2023-06" db="EMBL/GenBank/DDBJ databases">
        <authorList>
            <person name="Swenson N.G."/>
            <person name="Wegrzyn J.L."/>
            <person name="Mcevoy S.L."/>
        </authorList>
    </citation>
    <scope>NUCLEOTIDE SEQUENCE</scope>
    <source>
        <strain evidence="7">NS2018</strain>
        <tissue evidence="7">Leaf</tissue>
    </source>
</reference>
<dbReference type="Pfam" id="PF17919">
    <property type="entry name" value="RT_RNaseH_2"/>
    <property type="match status" value="1"/>
</dbReference>
<dbReference type="SUPFAM" id="SSF53098">
    <property type="entry name" value="Ribonuclease H-like"/>
    <property type="match status" value="2"/>
</dbReference>
<feature type="domain" description="Integrase catalytic" evidence="6">
    <location>
        <begin position="1206"/>
        <end position="1317"/>
    </location>
</feature>
<dbReference type="GO" id="GO:0015074">
    <property type="term" value="P:DNA integration"/>
    <property type="evidence" value="ECO:0007669"/>
    <property type="project" value="InterPro"/>
</dbReference>
<feature type="region of interest" description="Disordered" evidence="3">
    <location>
        <begin position="436"/>
        <end position="460"/>
    </location>
</feature>
<dbReference type="InterPro" id="IPR041577">
    <property type="entry name" value="RT_RNaseH_2"/>
</dbReference>
<dbReference type="Pfam" id="PF00078">
    <property type="entry name" value="RVT_1"/>
    <property type="match status" value="1"/>
</dbReference>
<dbReference type="PANTHER" id="PTHR48475">
    <property type="entry name" value="RIBONUCLEASE H"/>
    <property type="match status" value="1"/>
</dbReference>
<evidence type="ECO:0000256" key="3">
    <source>
        <dbReference type="SAM" id="MobiDB-lite"/>
    </source>
</evidence>